<evidence type="ECO:0000256" key="1">
    <source>
        <dbReference type="SAM" id="MobiDB-lite"/>
    </source>
</evidence>
<dbReference type="EMBL" id="OU892284">
    <property type="protein sequence ID" value="CAG9772959.1"/>
    <property type="molecule type" value="Genomic_DNA"/>
</dbReference>
<reference evidence="2" key="1">
    <citation type="submission" date="2022-01" db="EMBL/GenBank/DDBJ databases">
        <authorList>
            <person name="King R."/>
        </authorList>
    </citation>
    <scope>NUCLEOTIDE SEQUENCE</scope>
</reference>
<accession>A0A9N9QND2</accession>
<protein>
    <submittedName>
        <fullName evidence="2">Uncharacterized protein</fullName>
    </submittedName>
</protein>
<evidence type="ECO:0000313" key="2">
    <source>
        <dbReference type="EMBL" id="CAG9772959.1"/>
    </source>
</evidence>
<sequence>MDKGEHSRKNDSPDEEKPLKKARYMWEIKGKGHLKDSSKLPVDDTSGSSEEVPARNPSPDPENCCRAFFVAQTEDFIDQQRSEDEESDSTENEIPVTMVSAQAKDQDYYLRKWHARQIARGFVDNTINSMLEHWIDRPFDPSTIVEDTENDGQVEDDAILMAIQSHGLQSDPNLRPSTLFSSNSNSSVGSNVAIAGSIGSESRTEGLNNNQEPAVDNLENLQKEQENELLVGSSSSSLSVETASPMSNPFEAELDFLNAAVSVAIQKKGLTYG</sequence>
<evidence type="ECO:0000313" key="3">
    <source>
        <dbReference type="Proteomes" id="UP001152799"/>
    </source>
</evidence>
<dbReference type="AlphaFoldDB" id="A0A9N9QND2"/>
<feature type="compositionally biased region" description="Basic and acidic residues" evidence="1">
    <location>
        <begin position="1"/>
        <end position="42"/>
    </location>
</feature>
<gene>
    <name evidence="2" type="ORF">CEUTPL_LOCUS13360</name>
</gene>
<organism evidence="2 3">
    <name type="scientific">Ceutorhynchus assimilis</name>
    <name type="common">cabbage seed weevil</name>
    <dbReference type="NCBI Taxonomy" id="467358"/>
    <lineage>
        <taxon>Eukaryota</taxon>
        <taxon>Metazoa</taxon>
        <taxon>Ecdysozoa</taxon>
        <taxon>Arthropoda</taxon>
        <taxon>Hexapoda</taxon>
        <taxon>Insecta</taxon>
        <taxon>Pterygota</taxon>
        <taxon>Neoptera</taxon>
        <taxon>Endopterygota</taxon>
        <taxon>Coleoptera</taxon>
        <taxon>Polyphaga</taxon>
        <taxon>Cucujiformia</taxon>
        <taxon>Curculionidae</taxon>
        <taxon>Ceutorhynchinae</taxon>
        <taxon>Ceutorhynchus</taxon>
    </lineage>
</organism>
<dbReference type="OrthoDB" id="6162705at2759"/>
<name>A0A9N9QND2_9CUCU</name>
<proteinExistence type="predicted"/>
<feature type="region of interest" description="Disordered" evidence="1">
    <location>
        <begin position="1"/>
        <end position="64"/>
    </location>
</feature>
<dbReference type="Proteomes" id="UP001152799">
    <property type="component" value="Chromosome 8"/>
</dbReference>
<keyword evidence="3" id="KW-1185">Reference proteome</keyword>